<evidence type="ECO:0000256" key="9">
    <source>
        <dbReference type="ARBA" id="ARBA00023303"/>
    </source>
</evidence>
<keyword evidence="8 11" id="KW-0472">Membrane</keyword>
<feature type="transmembrane region" description="Helical" evidence="11">
    <location>
        <begin position="129"/>
        <end position="146"/>
    </location>
</feature>
<evidence type="ECO:0000256" key="3">
    <source>
        <dbReference type="ARBA" id="ARBA00022692"/>
    </source>
</evidence>
<dbReference type="Proteomes" id="UP001054902">
    <property type="component" value="Unassembled WGS sequence"/>
</dbReference>
<feature type="transmembrane region" description="Helical" evidence="11">
    <location>
        <begin position="271"/>
        <end position="302"/>
    </location>
</feature>
<dbReference type="PANTHER" id="PTHR46988:SF2">
    <property type="entry name" value="TWO PORE CALCIUM CHANNEL PROTEIN 1"/>
    <property type="match status" value="1"/>
</dbReference>
<accession>A0AAD3D989</accession>
<feature type="transmembrane region" description="Helical" evidence="11">
    <location>
        <begin position="652"/>
        <end position="674"/>
    </location>
</feature>
<evidence type="ECO:0000313" key="13">
    <source>
        <dbReference type="EMBL" id="GFH60128.1"/>
    </source>
</evidence>
<feature type="transmembrane region" description="Helical" evidence="11">
    <location>
        <begin position="497"/>
        <end position="521"/>
    </location>
</feature>
<name>A0AAD3D989_9STRA</name>
<protein>
    <recommendedName>
        <fullName evidence="12">Ion transport domain-containing protein</fullName>
    </recommendedName>
</protein>
<feature type="transmembrane region" description="Helical" evidence="11">
    <location>
        <begin position="686"/>
        <end position="711"/>
    </location>
</feature>
<comment type="subcellular location">
    <subcellularLocation>
        <location evidence="1">Membrane</location>
        <topology evidence="1">Multi-pass membrane protein</topology>
    </subcellularLocation>
</comment>
<keyword evidence="4" id="KW-0677">Repeat</keyword>
<feature type="domain" description="Ion transport" evidence="12">
    <location>
        <begin position="476"/>
        <end position="716"/>
    </location>
</feature>
<evidence type="ECO:0000256" key="11">
    <source>
        <dbReference type="SAM" id="Phobius"/>
    </source>
</evidence>
<evidence type="ECO:0000256" key="4">
    <source>
        <dbReference type="ARBA" id="ARBA00022737"/>
    </source>
</evidence>
<evidence type="ECO:0000313" key="14">
    <source>
        <dbReference type="Proteomes" id="UP001054902"/>
    </source>
</evidence>
<keyword evidence="7" id="KW-0406">Ion transport</keyword>
<proteinExistence type="predicted"/>
<dbReference type="Gene3D" id="1.10.287.70">
    <property type="match status" value="2"/>
</dbReference>
<feature type="transmembrane region" description="Helical" evidence="11">
    <location>
        <begin position="542"/>
        <end position="560"/>
    </location>
</feature>
<evidence type="ECO:0000259" key="12">
    <source>
        <dbReference type="Pfam" id="PF00520"/>
    </source>
</evidence>
<evidence type="ECO:0000256" key="10">
    <source>
        <dbReference type="SAM" id="MobiDB-lite"/>
    </source>
</evidence>
<keyword evidence="14" id="KW-1185">Reference proteome</keyword>
<sequence>MGSIENDIVIDDETESNDENFLPSNSEGEASSYFGNFDENLESEFGDLATPLLDVNGEENDELQQDRQGVLSFIKSKWNKFFHDSDSLEVAIAASYLKDHEHSRSCSLSSNISEITPLQIRMVKMRYSYLWQYCILIALLCLFLASCFEGKSGWGSDSNRGAINFSLTLSSVIIFTIDVIMRSIHDMEETNESSIGNNSRISDDESCESASEKRRLRARRWKKPLLIMLFANALESFLNMKEGQNEYMWSGFLKPIAFFYVSTKARDALTALYYVSIIVFRVIFIELFLLLSFSAMACHLYFDFDAFIDLPTSFLSLFEIQTAAATPSLWIPVYSQDKSSAIFFVLFLIICVFFVHSIVLSVVFQTYIHSMKTIRERALADRQEALMLSFTALLGGDAEASIQVSCIETAKVRQVVKSIRPHYNSSKIDALMHILEPNGLTEITFQEYKIRMPKLLRTSLRSTRRPTSHSVFLGSLTVFVAIANVTYVMLYSSPLEFLLLSNLIFPLGGTIAILGLVEVCLRLRICSCLRDLSTSRHKFLDGLAIFASLVSIFGLLQHLFDDTMGLQALLLGRAIDMIRMLRVSSIFQSIVKRSGEVLPAIVGPLALVLSCLHLYTYSGMLIWGGAVSVGQHNDSVVPLYDLNNFNDYPSGLLTMFNIFVVNDWQTIAGVYLYADRYSSPYIVYPFFIGANLIGVNILLNVLTAFFVGAFVTKVEKSSHRTNSLNISMSTGLDVSSANLTMNASHSQENRPNYHIRNRRSYDHVISTITGEEDKDLFKKAHEMLSTFERLSGRNKIGYLLCTSRDTDRVMNSAFKSLCGEYLDMHELNSIITELYATLCNSQDGIEIRKDYISKSGDDSVMTMGASLCSKNPNIMLLVVQIK</sequence>
<feature type="compositionally biased region" description="Acidic residues" evidence="10">
    <location>
        <begin position="8"/>
        <end position="18"/>
    </location>
</feature>
<feature type="transmembrane region" description="Helical" evidence="11">
    <location>
        <begin position="341"/>
        <end position="368"/>
    </location>
</feature>
<dbReference type="GO" id="GO:0016020">
    <property type="term" value="C:membrane"/>
    <property type="evidence" value="ECO:0007669"/>
    <property type="project" value="UniProtKB-SubCell"/>
</dbReference>
<keyword evidence="6 11" id="KW-1133">Transmembrane helix</keyword>
<evidence type="ECO:0000256" key="6">
    <source>
        <dbReference type="ARBA" id="ARBA00022989"/>
    </source>
</evidence>
<keyword evidence="3 11" id="KW-0812">Transmembrane</keyword>
<dbReference type="AlphaFoldDB" id="A0AAD3D989"/>
<dbReference type="SUPFAM" id="SSF81324">
    <property type="entry name" value="Voltage-gated potassium channels"/>
    <property type="match status" value="1"/>
</dbReference>
<comment type="caution">
    <text evidence="13">The sequence shown here is derived from an EMBL/GenBank/DDBJ whole genome shotgun (WGS) entry which is preliminary data.</text>
</comment>
<evidence type="ECO:0000256" key="8">
    <source>
        <dbReference type="ARBA" id="ARBA00023136"/>
    </source>
</evidence>
<evidence type="ECO:0000256" key="7">
    <source>
        <dbReference type="ARBA" id="ARBA00023065"/>
    </source>
</evidence>
<evidence type="ECO:0000256" key="5">
    <source>
        <dbReference type="ARBA" id="ARBA00022837"/>
    </source>
</evidence>
<dbReference type="EMBL" id="BLLK01000069">
    <property type="protein sequence ID" value="GFH60128.1"/>
    <property type="molecule type" value="Genomic_DNA"/>
</dbReference>
<feature type="transmembrane region" description="Helical" evidence="11">
    <location>
        <begin position="471"/>
        <end position="491"/>
    </location>
</feature>
<feature type="region of interest" description="Disordered" evidence="10">
    <location>
        <begin position="1"/>
        <end position="25"/>
    </location>
</feature>
<organism evidence="13 14">
    <name type="scientific">Chaetoceros tenuissimus</name>
    <dbReference type="NCBI Taxonomy" id="426638"/>
    <lineage>
        <taxon>Eukaryota</taxon>
        <taxon>Sar</taxon>
        <taxon>Stramenopiles</taxon>
        <taxon>Ochrophyta</taxon>
        <taxon>Bacillariophyta</taxon>
        <taxon>Coscinodiscophyceae</taxon>
        <taxon>Chaetocerotophycidae</taxon>
        <taxon>Chaetocerotales</taxon>
        <taxon>Chaetocerotaceae</taxon>
        <taxon>Chaetoceros</taxon>
    </lineage>
</organism>
<evidence type="ECO:0000256" key="2">
    <source>
        <dbReference type="ARBA" id="ARBA00022448"/>
    </source>
</evidence>
<gene>
    <name evidence="13" type="ORF">CTEN210_16604</name>
</gene>
<dbReference type="Pfam" id="PF00520">
    <property type="entry name" value="Ion_trans"/>
    <property type="match status" value="1"/>
</dbReference>
<feature type="transmembrane region" description="Helical" evidence="11">
    <location>
        <begin position="161"/>
        <end position="181"/>
    </location>
</feature>
<reference evidence="13 14" key="1">
    <citation type="journal article" date="2021" name="Sci. Rep.">
        <title>The genome of the diatom Chaetoceros tenuissimus carries an ancient integrated fragment of an extant virus.</title>
        <authorList>
            <person name="Hongo Y."/>
            <person name="Kimura K."/>
            <person name="Takaki Y."/>
            <person name="Yoshida Y."/>
            <person name="Baba S."/>
            <person name="Kobayashi G."/>
            <person name="Nagasaki K."/>
            <person name="Hano T."/>
            <person name="Tomaru Y."/>
        </authorList>
    </citation>
    <scope>NUCLEOTIDE SEQUENCE [LARGE SCALE GENOMIC DNA]</scope>
    <source>
        <strain evidence="13 14">NIES-3715</strain>
    </source>
</reference>
<keyword evidence="5" id="KW-0106">Calcium</keyword>
<dbReference type="InterPro" id="IPR005821">
    <property type="entry name" value="Ion_trans_dom"/>
</dbReference>
<evidence type="ECO:0000256" key="1">
    <source>
        <dbReference type="ARBA" id="ARBA00004141"/>
    </source>
</evidence>
<keyword evidence="2" id="KW-0813">Transport</keyword>
<keyword evidence="9" id="KW-0407">Ion channel</keyword>
<dbReference type="GO" id="GO:0005245">
    <property type="term" value="F:voltage-gated calcium channel activity"/>
    <property type="evidence" value="ECO:0007669"/>
    <property type="project" value="InterPro"/>
</dbReference>
<dbReference type="PANTHER" id="PTHR46988">
    <property type="entry name" value="TWO PORE CALCIUM CHANNEL PROTEIN 1"/>
    <property type="match status" value="1"/>
</dbReference>
<dbReference type="InterPro" id="IPR044581">
    <property type="entry name" value="TPC1_plant"/>
</dbReference>